<feature type="domain" description="F-BAR" evidence="11">
    <location>
        <begin position="2"/>
        <end position="255"/>
    </location>
</feature>
<keyword evidence="3" id="KW-0963">Cytoplasm</keyword>
<evidence type="ECO:0000313" key="13">
    <source>
        <dbReference type="Proteomes" id="UP001374579"/>
    </source>
</evidence>
<dbReference type="AlphaFoldDB" id="A0AAN9BRF4"/>
<feature type="domain" description="SH3" evidence="10">
    <location>
        <begin position="439"/>
        <end position="497"/>
    </location>
</feature>
<dbReference type="InterPro" id="IPR001452">
    <property type="entry name" value="SH3_domain"/>
</dbReference>
<keyword evidence="5 8" id="KW-0175">Coiled coil</keyword>
<dbReference type="Gene3D" id="2.30.30.40">
    <property type="entry name" value="SH3 Domains"/>
    <property type="match status" value="1"/>
</dbReference>
<dbReference type="Gene3D" id="1.20.1270.60">
    <property type="entry name" value="Arfaptin homology (AH) domain/BAR domain"/>
    <property type="match status" value="1"/>
</dbReference>
<evidence type="ECO:0000256" key="5">
    <source>
        <dbReference type="ARBA" id="ARBA00023054"/>
    </source>
</evidence>
<proteinExistence type="predicted"/>
<keyword evidence="4" id="KW-0597">Phosphoprotein</keyword>
<dbReference type="GO" id="GO:0005737">
    <property type="term" value="C:cytoplasm"/>
    <property type="evidence" value="ECO:0007669"/>
    <property type="project" value="TreeGrafter"/>
</dbReference>
<sequence>MPSFADCFWGYDGFEELRKFIKHGSEFSKEVAGILHERAELESTYAKSLNKLAAKLLKAVTTSTGSLADGWKAVGVAMEQEAELHKNLAAGLLDEMSKPLKVIVETHVKARKPIEETVNKSFRSLQDKRVEEFKSKKHSYQCCKEHEKVEDSKETGKTKDVPKLEKRAKQLQSQVKKADKDYTEQCYKAESARQDWDFTVAKASNQLQQIEEERLRSMQEFLNKYNSHISVLAPKLTQAHDRLNEAVISVDLQKDIHTVIAQKGVQAPKLPEQILIDCSAEDTQFSMNMERRKEKLKNYLLFIHQHIEKEKKGKDGVQKLVEVYKDKPNFADAEAQEDTRQRLHGTMFMLNFLEASHFKINKCLCKLEGRALPQHPFDQYITSTRDKQNYIVSTLKLPLHIALDDNADYTNYNLPNDYYMELAAADDEFGENEFDDLPSPMGKCKALYDYDANQGDELSLKKGDTIVVYDKLGDGWWSGEINGRNGIFPSTYVQEVE</sequence>
<dbReference type="GO" id="GO:0005886">
    <property type="term" value="C:plasma membrane"/>
    <property type="evidence" value="ECO:0007669"/>
    <property type="project" value="TreeGrafter"/>
</dbReference>
<dbReference type="PANTHER" id="PTHR23065:SF7">
    <property type="entry name" value="NOSTRIN, ISOFORM H"/>
    <property type="match status" value="1"/>
</dbReference>
<evidence type="ECO:0000256" key="2">
    <source>
        <dbReference type="ARBA" id="ARBA00022443"/>
    </source>
</evidence>
<protein>
    <recommendedName>
        <fullName evidence="14">Nostrin</fullName>
    </recommendedName>
</protein>
<keyword evidence="2 7" id="KW-0728">SH3 domain</keyword>
<evidence type="ECO:0000256" key="1">
    <source>
        <dbReference type="ARBA" id="ARBA00004245"/>
    </source>
</evidence>
<evidence type="ECO:0000313" key="12">
    <source>
        <dbReference type="EMBL" id="KAK7109854.1"/>
    </source>
</evidence>
<dbReference type="Pfam" id="PF00018">
    <property type="entry name" value="SH3_1"/>
    <property type="match status" value="1"/>
</dbReference>
<dbReference type="InterPro" id="IPR031160">
    <property type="entry name" value="F_BAR_dom"/>
</dbReference>
<accession>A0AAN9BRF4</accession>
<organism evidence="12 13">
    <name type="scientific">Littorina saxatilis</name>
    <dbReference type="NCBI Taxonomy" id="31220"/>
    <lineage>
        <taxon>Eukaryota</taxon>
        <taxon>Metazoa</taxon>
        <taxon>Spiralia</taxon>
        <taxon>Lophotrochozoa</taxon>
        <taxon>Mollusca</taxon>
        <taxon>Gastropoda</taxon>
        <taxon>Caenogastropoda</taxon>
        <taxon>Littorinimorpha</taxon>
        <taxon>Littorinoidea</taxon>
        <taxon>Littorinidae</taxon>
        <taxon>Littorina</taxon>
    </lineage>
</organism>
<dbReference type="FunFam" id="2.30.30.40:FF:000072">
    <property type="entry name" value="Unconventional Myosin IB"/>
    <property type="match status" value="1"/>
</dbReference>
<comment type="subcellular location">
    <subcellularLocation>
        <location evidence="1">Cytoplasm</location>
        <location evidence="1">Cytoskeleton</location>
    </subcellularLocation>
</comment>
<dbReference type="PANTHER" id="PTHR23065">
    <property type="entry name" value="PROLINE-SERINE-THREONINE PHOSPHATASE INTERACTING PROTEIN 1"/>
    <property type="match status" value="1"/>
</dbReference>
<dbReference type="Pfam" id="PF25610">
    <property type="entry name" value="HR1_TOCA"/>
    <property type="match status" value="1"/>
</dbReference>
<evidence type="ECO:0000256" key="4">
    <source>
        <dbReference type="ARBA" id="ARBA00022553"/>
    </source>
</evidence>
<evidence type="ECO:0000259" key="11">
    <source>
        <dbReference type="PROSITE" id="PS51741"/>
    </source>
</evidence>
<reference evidence="12 13" key="1">
    <citation type="submission" date="2024-02" db="EMBL/GenBank/DDBJ databases">
        <title>Chromosome-scale genome assembly of the rough periwinkle Littorina saxatilis.</title>
        <authorList>
            <person name="De Jode A."/>
            <person name="Faria R."/>
            <person name="Formenti G."/>
            <person name="Sims Y."/>
            <person name="Smith T.P."/>
            <person name="Tracey A."/>
            <person name="Wood J.M.D."/>
            <person name="Zagrodzka Z.B."/>
            <person name="Johannesson K."/>
            <person name="Butlin R.K."/>
            <person name="Leder E.H."/>
        </authorList>
    </citation>
    <scope>NUCLEOTIDE SEQUENCE [LARGE SCALE GENOMIC DNA]</scope>
    <source>
        <strain evidence="12">Snail1</strain>
        <tissue evidence="12">Muscle</tissue>
    </source>
</reference>
<evidence type="ECO:0000256" key="9">
    <source>
        <dbReference type="SAM" id="Coils"/>
    </source>
</evidence>
<feature type="coiled-coil region" evidence="9">
    <location>
        <begin position="161"/>
        <end position="220"/>
    </location>
</feature>
<evidence type="ECO:0000256" key="3">
    <source>
        <dbReference type="ARBA" id="ARBA00022490"/>
    </source>
</evidence>
<dbReference type="PRINTS" id="PR00452">
    <property type="entry name" value="SH3DOMAIN"/>
</dbReference>
<dbReference type="SMART" id="SM00055">
    <property type="entry name" value="FCH"/>
    <property type="match status" value="1"/>
</dbReference>
<dbReference type="PRINTS" id="PR00499">
    <property type="entry name" value="P67PHOX"/>
</dbReference>
<dbReference type="SUPFAM" id="SSF50044">
    <property type="entry name" value="SH3-domain"/>
    <property type="match status" value="1"/>
</dbReference>
<dbReference type="InterPro" id="IPR027267">
    <property type="entry name" value="AH/BAR_dom_sf"/>
</dbReference>
<dbReference type="InterPro" id="IPR001060">
    <property type="entry name" value="FCH_dom"/>
</dbReference>
<evidence type="ECO:0000259" key="10">
    <source>
        <dbReference type="PROSITE" id="PS50002"/>
    </source>
</evidence>
<evidence type="ECO:0000256" key="8">
    <source>
        <dbReference type="PROSITE-ProRule" id="PRU01077"/>
    </source>
</evidence>
<dbReference type="Proteomes" id="UP001374579">
    <property type="component" value="Unassembled WGS sequence"/>
</dbReference>
<gene>
    <name evidence="12" type="ORF">V1264_013825</name>
</gene>
<dbReference type="InterPro" id="IPR057870">
    <property type="entry name" value="HR1_TOCA"/>
</dbReference>
<dbReference type="PROSITE" id="PS50002">
    <property type="entry name" value="SH3"/>
    <property type="match status" value="1"/>
</dbReference>
<dbReference type="Gene3D" id="6.10.140.470">
    <property type="match status" value="1"/>
</dbReference>
<dbReference type="CDD" id="cd11823">
    <property type="entry name" value="SH3_Nostrin"/>
    <property type="match status" value="1"/>
</dbReference>
<dbReference type="PROSITE" id="PS51741">
    <property type="entry name" value="F_BAR"/>
    <property type="match status" value="1"/>
</dbReference>
<dbReference type="EMBL" id="JBAMIC010000003">
    <property type="protein sequence ID" value="KAK7109854.1"/>
    <property type="molecule type" value="Genomic_DNA"/>
</dbReference>
<name>A0AAN9BRF4_9CAEN</name>
<comment type="caution">
    <text evidence="12">The sequence shown here is derived from an EMBL/GenBank/DDBJ whole genome shotgun (WGS) entry which is preliminary data.</text>
</comment>
<dbReference type="Pfam" id="PF00611">
    <property type="entry name" value="FCH"/>
    <property type="match status" value="1"/>
</dbReference>
<dbReference type="GO" id="GO:0043226">
    <property type="term" value="C:organelle"/>
    <property type="evidence" value="ECO:0007669"/>
    <property type="project" value="UniProtKB-ARBA"/>
</dbReference>
<evidence type="ECO:0000256" key="6">
    <source>
        <dbReference type="ARBA" id="ARBA00023212"/>
    </source>
</evidence>
<keyword evidence="6" id="KW-0206">Cytoskeleton</keyword>
<dbReference type="SUPFAM" id="SSF103657">
    <property type="entry name" value="BAR/IMD domain-like"/>
    <property type="match status" value="1"/>
</dbReference>
<dbReference type="InterPro" id="IPR036028">
    <property type="entry name" value="SH3-like_dom_sf"/>
</dbReference>
<dbReference type="InterPro" id="IPR035656">
    <property type="entry name" value="Nostrin_SH3"/>
</dbReference>
<dbReference type="SMART" id="SM00326">
    <property type="entry name" value="SH3"/>
    <property type="match status" value="1"/>
</dbReference>
<evidence type="ECO:0008006" key="14">
    <source>
        <dbReference type="Google" id="ProtNLM"/>
    </source>
</evidence>
<keyword evidence="13" id="KW-1185">Reference proteome</keyword>
<evidence type="ECO:0000256" key="7">
    <source>
        <dbReference type="PROSITE-ProRule" id="PRU00192"/>
    </source>
</evidence>